<feature type="domain" description="Exostosin GT47" evidence="1">
    <location>
        <begin position="6"/>
        <end position="89"/>
    </location>
</feature>
<gene>
    <name evidence="2" type="ORF">TIFTF001_049744</name>
</gene>
<protein>
    <recommendedName>
        <fullName evidence="1">Exostosin GT47 domain-containing protein</fullName>
    </recommendedName>
</protein>
<comment type="caution">
    <text evidence="2">The sequence shown here is derived from an EMBL/GenBank/DDBJ whole genome shotgun (WGS) entry which is preliminary data.</text>
</comment>
<dbReference type="Proteomes" id="UP001187192">
    <property type="component" value="Unassembled WGS sequence"/>
</dbReference>
<dbReference type="Pfam" id="PF03016">
    <property type="entry name" value="Exostosin_GT47"/>
    <property type="match status" value="1"/>
</dbReference>
<reference evidence="2" key="1">
    <citation type="submission" date="2023-07" db="EMBL/GenBank/DDBJ databases">
        <title>draft genome sequence of fig (Ficus carica).</title>
        <authorList>
            <person name="Takahashi T."/>
            <person name="Nishimura K."/>
        </authorList>
    </citation>
    <scope>NUCLEOTIDE SEQUENCE</scope>
</reference>
<proteinExistence type="predicted"/>
<evidence type="ECO:0000259" key="1">
    <source>
        <dbReference type="Pfam" id="PF03016"/>
    </source>
</evidence>
<accession>A0AA88CW34</accession>
<sequence>MRRRRIKRSVLLVSDFGRLRNDQGSLLKDVDIPYSHRISSYNGDIGVANRNTLLFFMGARYRKEGGKMRDMLFQILENEDDVVIKSGTQT</sequence>
<name>A0AA88CW34_FICCA</name>
<dbReference type="InterPro" id="IPR040911">
    <property type="entry name" value="Exostosin_GT47"/>
</dbReference>
<keyword evidence="3" id="KW-1185">Reference proteome</keyword>
<organism evidence="2 3">
    <name type="scientific">Ficus carica</name>
    <name type="common">Common fig</name>
    <dbReference type="NCBI Taxonomy" id="3494"/>
    <lineage>
        <taxon>Eukaryota</taxon>
        <taxon>Viridiplantae</taxon>
        <taxon>Streptophyta</taxon>
        <taxon>Embryophyta</taxon>
        <taxon>Tracheophyta</taxon>
        <taxon>Spermatophyta</taxon>
        <taxon>Magnoliopsida</taxon>
        <taxon>eudicotyledons</taxon>
        <taxon>Gunneridae</taxon>
        <taxon>Pentapetalae</taxon>
        <taxon>rosids</taxon>
        <taxon>fabids</taxon>
        <taxon>Rosales</taxon>
        <taxon>Moraceae</taxon>
        <taxon>Ficeae</taxon>
        <taxon>Ficus</taxon>
    </lineage>
</organism>
<evidence type="ECO:0000313" key="2">
    <source>
        <dbReference type="EMBL" id="GMN32052.1"/>
    </source>
</evidence>
<dbReference type="EMBL" id="BTGU01007397">
    <property type="protein sequence ID" value="GMN32052.1"/>
    <property type="molecule type" value="Genomic_DNA"/>
</dbReference>
<evidence type="ECO:0000313" key="3">
    <source>
        <dbReference type="Proteomes" id="UP001187192"/>
    </source>
</evidence>
<dbReference type="AlphaFoldDB" id="A0AA88CW34"/>